<dbReference type="Proteomes" id="UP000440004">
    <property type="component" value="Unassembled WGS sequence"/>
</dbReference>
<dbReference type="Gene3D" id="3.20.20.210">
    <property type="match status" value="1"/>
</dbReference>
<dbReference type="RefSeq" id="WP_152800523.1">
    <property type="nucleotide sequence ID" value="NZ_WHNX01000001.1"/>
</dbReference>
<feature type="domain" description="Uroporphyrinogen decarboxylase (URO-D)" evidence="1">
    <location>
        <begin position="79"/>
        <end position="307"/>
    </location>
</feature>
<sequence>MLTKRENLLETLRGGKPDRFVKQYEFLNLIMEAAFAMEGIPLQPGEKPSQDLWGVTWNFPKGQIGGFPMHDFEHKVIKDIAQWEKHLKKPTVPTSEEKWAPAIAHAKSIDRENEFVAAVYAPGIFEMTHHLMGMEDALMAYYEEPEAMHQLLDVITTFELENAEIIVDKLMPDALFHHDDWGSQISSFMSPEMFNEFLVPRYKKIYEFYKSSGVEIIVHHSDSYGANLVPYMIDMGIDIWQGTMKTNNIPELIHNYGSKISFMGGLHSGELDFPNWTPTIIANEVEKACKSNGKEHYIPCITHGGPMSHFPGVYEEIDKQIDRMSREMF</sequence>
<dbReference type="PANTHER" id="PTHR47099">
    <property type="entry name" value="METHYLCOBAMIDE:COM METHYLTRANSFERASE MTBA"/>
    <property type="match status" value="1"/>
</dbReference>
<reference evidence="2 3" key="1">
    <citation type="submission" date="2019-10" db="EMBL/GenBank/DDBJ databases">
        <title>Alkalibaculum tamaniensis sp.nov., a new alkaliphilic acetogen, isolated on methoxylated aromatics from a mud volcano.</title>
        <authorList>
            <person name="Khomyakova M.A."/>
            <person name="Merkel A.Y."/>
            <person name="Bonch-Osmolovskaya E.A."/>
            <person name="Slobodkin A.I."/>
        </authorList>
    </citation>
    <scope>NUCLEOTIDE SEQUENCE [LARGE SCALE GENOMIC DNA]</scope>
    <source>
        <strain evidence="2 3">M08DMB</strain>
    </source>
</reference>
<name>A0A6A7K4A5_9FIRM</name>
<organism evidence="2 3">
    <name type="scientific">Alkalibaculum sporogenes</name>
    <dbReference type="NCBI Taxonomy" id="2655001"/>
    <lineage>
        <taxon>Bacteria</taxon>
        <taxon>Bacillati</taxon>
        <taxon>Bacillota</taxon>
        <taxon>Clostridia</taxon>
        <taxon>Eubacteriales</taxon>
        <taxon>Eubacteriaceae</taxon>
        <taxon>Alkalibaculum</taxon>
    </lineage>
</organism>
<dbReference type="InterPro" id="IPR052024">
    <property type="entry name" value="Methanogen_methyltrans"/>
</dbReference>
<keyword evidence="3" id="KW-1185">Reference proteome</keyword>
<comment type="caution">
    <text evidence="2">The sequence shown here is derived from an EMBL/GenBank/DDBJ whole genome shotgun (WGS) entry which is preliminary data.</text>
</comment>
<dbReference type="PANTHER" id="PTHR47099:SF1">
    <property type="entry name" value="METHYLCOBAMIDE:COM METHYLTRANSFERASE MTBA"/>
    <property type="match status" value="1"/>
</dbReference>
<evidence type="ECO:0000259" key="1">
    <source>
        <dbReference type="Pfam" id="PF01208"/>
    </source>
</evidence>
<dbReference type="GO" id="GO:0004853">
    <property type="term" value="F:uroporphyrinogen decarboxylase activity"/>
    <property type="evidence" value="ECO:0007669"/>
    <property type="project" value="InterPro"/>
</dbReference>
<dbReference type="CDD" id="cd03309">
    <property type="entry name" value="CmuC_like"/>
    <property type="match status" value="1"/>
</dbReference>
<dbReference type="AlphaFoldDB" id="A0A6A7K4A5"/>
<gene>
    <name evidence="2" type="ORF">GC105_00180</name>
</gene>
<protein>
    <submittedName>
        <fullName evidence="2">Uroporphyrinogen decarboxylase</fullName>
    </submittedName>
</protein>
<dbReference type="GO" id="GO:0006779">
    <property type="term" value="P:porphyrin-containing compound biosynthetic process"/>
    <property type="evidence" value="ECO:0007669"/>
    <property type="project" value="InterPro"/>
</dbReference>
<dbReference type="EMBL" id="WHNX01000001">
    <property type="protein sequence ID" value="MPW24215.1"/>
    <property type="molecule type" value="Genomic_DNA"/>
</dbReference>
<evidence type="ECO:0000313" key="3">
    <source>
        <dbReference type="Proteomes" id="UP000440004"/>
    </source>
</evidence>
<dbReference type="SUPFAM" id="SSF51726">
    <property type="entry name" value="UROD/MetE-like"/>
    <property type="match status" value="1"/>
</dbReference>
<dbReference type="InterPro" id="IPR038071">
    <property type="entry name" value="UROD/MetE-like_sf"/>
</dbReference>
<evidence type="ECO:0000313" key="2">
    <source>
        <dbReference type="EMBL" id="MPW24215.1"/>
    </source>
</evidence>
<dbReference type="InterPro" id="IPR000257">
    <property type="entry name" value="Uroporphyrinogen_deCOase"/>
</dbReference>
<dbReference type="Pfam" id="PF01208">
    <property type="entry name" value="URO-D"/>
    <property type="match status" value="1"/>
</dbReference>
<proteinExistence type="predicted"/>
<accession>A0A6A7K4A5</accession>